<organism evidence="1 2">
    <name type="scientific">Heyndrickxia coagulans</name>
    <name type="common">Weizmannia coagulans</name>
    <dbReference type="NCBI Taxonomy" id="1398"/>
    <lineage>
        <taxon>Bacteria</taxon>
        <taxon>Bacillati</taxon>
        <taxon>Bacillota</taxon>
        <taxon>Bacilli</taxon>
        <taxon>Bacillales</taxon>
        <taxon>Bacillaceae</taxon>
        <taxon>Heyndrickxia</taxon>
    </lineage>
</organism>
<name>A0A150JZJ5_HEYCO</name>
<dbReference type="EMBL" id="LQYG01000045">
    <property type="protein sequence ID" value="KYC62735.1"/>
    <property type="molecule type" value="Genomic_DNA"/>
</dbReference>
<reference evidence="1 2" key="1">
    <citation type="submission" date="2016-01" db="EMBL/GenBank/DDBJ databases">
        <title>Genome Sequences of Twelve Sporeforming Bacillus Species Isolated from Foods.</title>
        <authorList>
            <person name="Berendsen E.M."/>
            <person name="Wells-Bennik M.H."/>
            <person name="Krawcyk A.O."/>
            <person name="De Jong A."/>
            <person name="Holsappel S."/>
            <person name="Eijlander R.T."/>
            <person name="Kuipers O.P."/>
        </authorList>
    </citation>
    <scope>NUCLEOTIDE SEQUENCE [LARGE SCALE GENOMIC DNA]</scope>
    <source>
        <strain evidence="1 2">B4098</strain>
    </source>
</reference>
<sequence>MDFWVRYFLKILKISEIPLEEAYKISREESILFHFFNKKAAPNAYPFWNGWRTFMSIMFFSLAPYFGR</sequence>
<evidence type="ECO:0000313" key="2">
    <source>
        <dbReference type="Proteomes" id="UP000075288"/>
    </source>
</evidence>
<gene>
    <name evidence="1" type="ORF">B4098_0905</name>
</gene>
<dbReference type="AlphaFoldDB" id="A0A150JZJ5"/>
<comment type="caution">
    <text evidence="1">The sequence shown here is derived from an EMBL/GenBank/DDBJ whole genome shotgun (WGS) entry which is preliminary data.</text>
</comment>
<dbReference type="Proteomes" id="UP000075288">
    <property type="component" value="Unassembled WGS sequence"/>
</dbReference>
<accession>A0A150JZJ5</accession>
<protein>
    <submittedName>
        <fullName evidence="1">Uncharacterized protein</fullName>
    </submittedName>
</protein>
<proteinExistence type="predicted"/>
<evidence type="ECO:0000313" key="1">
    <source>
        <dbReference type="EMBL" id="KYC62735.1"/>
    </source>
</evidence>